<accession>A0A915DYB1</accession>
<evidence type="ECO:0000313" key="2">
    <source>
        <dbReference type="Proteomes" id="UP000887574"/>
    </source>
</evidence>
<keyword evidence="2" id="KW-1185">Reference proteome</keyword>
<dbReference type="GO" id="GO:0035721">
    <property type="term" value="P:intraciliary retrograde transport"/>
    <property type="evidence" value="ECO:0007669"/>
    <property type="project" value="InterPro"/>
</dbReference>
<evidence type="ECO:0000313" key="3">
    <source>
        <dbReference type="WBParaSite" id="jg2497"/>
    </source>
</evidence>
<dbReference type="GO" id="GO:0005929">
    <property type="term" value="C:cilium"/>
    <property type="evidence" value="ECO:0007669"/>
    <property type="project" value="TreeGrafter"/>
</dbReference>
<dbReference type="Proteomes" id="UP000887574">
    <property type="component" value="Unplaced"/>
</dbReference>
<reference evidence="3" key="1">
    <citation type="submission" date="2022-11" db="UniProtKB">
        <authorList>
            <consortium name="WormBaseParasite"/>
        </authorList>
    </citation>
    <scope>IDENTIFICATION</scope>
</reference>
<name>A0A915DYB1_9BILA</name>
<dbReference type="InterPro" id="IPR040379">
    <property type="entry name" value="WDR19/dyf-2"/>
</dbReference>
<dbReference type="PANTHER" id="PTHR14920:SF0">
    <property type="entry name" value="WD REPEAT DOMAIN 19"/>
    <property type="match status" value="1"/>
</dbReference>
<dbReference type="InterPro" id="IPR015943">
    <property type="entry name" value="WD40/YVTN_repeat-like_dom_sf"/>
</dbReference>
<feature type="domain" description="Anaphase-promoting complex subunit 4-like WD40" evidence="1">
    <location>
        <begin position="20"/>
        <end position="65"/>
    </location>
</feature>
<protein>
    <submittedName>
        <fullName evidence="3">Anaphase-promoting complex subunit 4-like WD40 domain-containing protein</fullName>
    </submittedName>
</protein>
<dbReference type="InterPro" id="IPR024977">
    <property type="entry name" value="Apc4-like_WD40_dom"/>
</dbReference>
<dbReference type="Pfam" id="PF12894">
    <property type="entry name" value="ANAPC4_WD40"/>
    <property type="match status" value="1"/>
</dbReference>
<dbReference type="SUPFAM" id="SSF69322">
    <property type="entry name" value="Tricorn protease domain 2"/>
    <property type="match status" value="1"/>
</dbReference>
<dbReference type="PANTHER" id="PTHR14920">
    <property type="entry name" value="OSMOTIC AVOIDANCE ABNORMAL PROTEIN 1/WD REPEAT MEMBRANE PROTEIN"/>
    <property type="match status" value="1"/>
</dbReference>
<dbReference type="WBParaSite" id="jg2497">
    <property type="protein sequence ID" value="jg2497"/>
    <property type="gene ID" value="jg2497"/>
</dbReference>
<dbReference type="GO" id="GO:0030991">
    <property type="term" value="C:intraciliary transport particle A"/>
    <property type="evidence" value="ECO:0007669"/>
    <property type="project" value="TreeGrafter"/>
</dbReference>
<proteinExistence type="predicted"/>
<organism evidence="2 3">
    <name type="scientific">Ditylenchus dipsaci</name>
    <dbReference type="NCBI Taxonomy" id="166011"/>
    <lineage>
        <taxon>Eukaryota</taxon>
        <taxon>Metazoa</taxon>
        <taxon>Ecdysozoa</taxon>
        <taxon>Nematoda</taxon>
        <taxon>Chromadorea</taxon>
        <taxon>Rhabditida</taxon>
        <taxon>Tylenchina</taxon>
        <taxon>Tylenchomorpha</taxon>
        <taxon>Sphaerularioidea</taxon>
        <taxon>Anguinidae</taxon>
        <taxon>Anguininae</taxon>
        <taxon>Ditylenchus</taxon>
    </lineage>
</organism>
<dbReference type="Gene3D" id="2.130.10.10">
    <property type="entry name" value="YVTN repeat-like/Quinoprotein amine dehydrogenase"/>
    <property type="match status" value="1"/>
</dbReference>
<sequence>MKLLFREQTGTLVFGDGPVHFQWRPGGNHIAVGGTSGLVRIYSRYGEVVEEFSINESVAFVKWDSEGELLAVVTTNSIAGGTTTSSAMVLYEFSPTMCTPLTFRLEPKLFQH</sequence>
<evidence type="ECO:0000259" key="1">
    <source>
        <dbReference type="Pfam" id="PF12894"/>
    </source>
</evidence>
<dbReference type="AlphaFoldDB" id="A0A915DYB1"/>
<dbReference type="GO" id="GO:0060271">
    <property type="term" value="P:cilium assembly"/>
    <property type="evidence" value="ECO:0007669"/>
    <property type="project" value="TreeGrafter"/>
</dbReference>